<evidence type="ECO:0000313" key="3">
    <source>
        <dbReference type="Proteomes" id="UP001500683"/>
    </source>
</evidence>
<gene>
    <name evidence="2" type="ORF">GCM10022214_71470</name>
</gene>
<dbReference type="Proteomes" id="UP001500683">
    <property type="component" value="Unassembled WGS sequence"/>
</dbReference>
<evidence type="ECO:0000313" key="2">
    <source>
        <dbReference type="EMBL" id="GAA4097180.1"/>
    </source>
</evidence>
<comment type="caution">
    <text evidence="2">The sequence shown here is derived from an EMBL/GenBank/DDBJ whole genome shotgun (WGS) entry which is preliminary data.</text>
</comment>
<keyword evidence="3" id="KW-1185">Reference proteome</keyword>
<dbReference type="EMBL" id="BAAAZG010000055">
    <property type="protein sequence ID" value="GAA4097180.1"/>
    <property type="molecule type" value="Genomic_DNA"/>
</dbReference>
<keyword evidence="1" id="KW-0472">Membrane</keyword>
<proteinExistence type="predicted"/>
<keyword evidence="1" id="KW-0812">Transmembrane</keyword>
<organism evidence="2 3">
    <name type="scientific">Actinomadura miaoliensis</name>
    <dbReference type="NCBI Taxonomy" id="430685"/>
    <lineage>
        <taxon>Bacteria</taxon>
        <taxon>Bacillati</taxon>
        <taxon>Actinomycetota</taxon>
        <taxon>Actinomycetes</taxon>
        <taxon>Streptosporangiales</taxon>
        <taxon>Thermomonosporaceae</taxon>
        <taxon>Actinomadura</taxon>
    </lineage>
</organism>
<accession>A0ABP7WUI5</accession>
<name>A0ABP7WUI5_9ACTN</name>
<dbReference type="RefSeq" id="WP_344956411.1">
    <property type="nucleotide sequence ID" value="NZ_BAAAZG010000055.1"/>
</dbReference>
<sequence length="103" mass="11969">MDLGLAPHTVVIVVAVALVGIVGFLLAIRQEQAERRGQQLVSAEVGSLELPEIRRLLQQNLMTPHQQFWQVMEEGLVRFRPRDRQEELQRQRLLQEIRLRLLP</sequence>
<protein>
    <submittedName>
        <fullName evidence="2">Uncharacterized protein</fullName>
    </submittedName>
</protein>
<feature type="transmembrane region" description="Helical" evidence="1">
    <location>
        <begin position="6"/>
        <end position="28"/>
    </location>
</feature>
<keyword evidence="1" id="KW-1133">Transmembrane helix</keyword>
<reference evidence="3" key="1">
    <citation type="journal article" date="2019" name="Int. J. Syst. Evol. Microbiol.">
        <title>The Global Catalogue of Microorganisms (GCM) 10K type strain sequencing project: providing services to taxonomists for standard genome sequencing and annotation.</title>
        <authorList>
            <consortium name="The Broad Institute Genomics Platform"/>
            <consortium name="The Broad Institute Genome Sequencing Center for Infectious Disease"/>
            <person name="Wu L."/>
            <person name="Ma J."/>
        </authorList>
    </citation>
    <scope>NUCLEOTIDE SEQUENCE [LARGE SCALE GENOMIC DNA]</scope>
    <source>
        <strain evidence="3">JCM 16702</strain>
    </source>
</reference>
<evidence type="ECO:0000256" key="1">
    <source>
        <dbReference type="SAM" id="Phobius"/>
    </source>
</evidence>